<feature type="region of interest" description="Disordered" evidence="1">
    <location>
        <begin position="56"/>
        <end position="96"/>
    </location>
</feature>
<keyword evidence="3" id="KW-1185">Reference proteome</keyword>
<gene>
    <name evidence="2" type="ORF">AALO_G00091510</name>
</gene>
<accession>A0AAV6GST6</accession>
<organism evidence="2 3">
    <name type="scientific">Alosa alosa</name>
    <name type="common">allis shad</name>
    <dbReference type="NCBI Taxonomy" id="278164"/>
    <lineage>
        <taxon>Eukaryota</taxon>
        <taxon>Metazoa</taxon>
        <taxon>Chordata</taxon>
        <taxon>Craniata</taxon>
        <taxon>Vertebrata</taxon>
        <taxon>Euteleostomi</taxon>
        <taxon>Actinopterygii</taxon>
        <taxon>Neopterygii</taxon>
        <taxon>Teleostei</taxon>
        <taxon>Clupei</taxon>
        <taxon>Clupeiformes</taxon>
        <taxon>Clupeoidei</taxon>
        <taxon>Clupeidae</taxon>
        <taxon>Alosa</taxon>
    </lineage>
</organism>
<protein>
    <submittedName>
        <fullName evidence="2">Uncharacterized protein</fullName>
    </submittedName>
</protein>
<evidence type="ECO:0000256" key="1">
    <source>
        <dbReference type="SAM" id="MobiDB-lite"/>
    </source>
</evidence>
<feature type="compositionally biased region" description="Acidic residues" evidence="1">
    <location>
        <begin position="76"/>
        <end position="86"/>
    </location>
</feature>
<feature type="compositionally biased region" description="Polar residues" evidence="1">
    <location>
        <begin position="62"/>
        <end position="72"/>
    </location>
</feature>
<name>A0AAV6GST6_9TELE</name>
<dbReference type="EMBL" id="JADWDJ010000007">
    <property type="protein sequence ID" value="KAG5277799.1"/>
    <property type="molecule type" value="Genomic_DNA"/>
</dbReference>
<proteinExistence type="predicted"/>
<dbReference type="Proteomes" id="UP000823561">
    <property type="component" value="Chromosome 7"/>
</dbReference>
<comment type="caution">
    <text evidence="2">The sequence shown here is derived from an EMBL/GenBank/DDBJ whole genome shotgun (WGS) entry which is preliminary data.</text>
</comment>
<evidence type="ECO:0000313" key="2">
    <source>
        <dbReference type="EMBL" id="KAG5277799.1"/>
    </source>
</evidence>
<reference evidence="2" key="1">
    <citation type="submission" date="2020-10" db="EMBL/GenBank/DDBJ databases">
        <title>Chromosome-scale genome assembly of the Allis shad, Alosa alosa.</title>
        <authorList>
            <person name="Margot Z."/>
            <person name="Christophe K."/>
            <person name="Cabau C."/>
            <person name="Louis A."/>
            <person name="Berthelot C."/>
            <person name="Parey E."/>
            <person name="Roest Crollius H."/>
            <person name="Montfort J."/>
            <person name="Robinson-Rechavi M."/>
            <person name="Bucao C."/>
            <person name="Bouchez O."/>
            <person name="Gislard M."/>
            <person name="Lluch J."/>
            <person name="Milhes M."/>
            <person name="Lampietro C."/>
            <person name="Lopez Roques C."/>
            <person name="Donnadieu C."/>
            <person name="Braasch I."/>
            <person name="Desvignes T."/>
            <person name="Postlethwait J."/>
            <person name="Bobe J."/>
            <person name="Guiguen Y."/>
        </authorList>
    </citation>
    <scope>NUCLEOTIDE SEQUENCE</scope>
    <source>
        <strain evidence="2">M-15738</strain>
        <tissue evidence="2">Blood</tissue>
    </source>
</reference>
<sequence>MDLGLPFSSGCAETHQVDLSVMVKEEDIKEEEYGHMISCPDEDEEEEKPFAEFDCKAETDVTESPESTYNETVKTEEEEEEEEEEQQHDWLLESVPEDPHVMQQKIHGQNDELNLQLKGRLEKHQPHSENEKPCKKPHKYSHCTAEVPLSKAPNPSLLPERCCCCRQLTAPGLVCASLHFTVC</sequence>
<dbReference type="AlphaFoldDB" id="A0AAV6GST6"/>
<evidence type="ECO:0000313" key="3">
    <source>
        <dbReference type="Proteomes" id="UP000823561"/>
    </source>
</evidence>